<gene>
    <name evidence="1" type="ORF">IFM89_018042</name>
</gene>
<dbReference type="Proteomes" id="UP000631114">
    <property type="component" value="Unassembled WGS sequence"/>
</dbReference>
<accession>A0A835HUS2</accession>
<reference evidence="1 2" key="1">
    <citation type="submission" date="2020-10" db="EMBL/GenBank/DDBJ databases">
        <title>The Coptis chinensis genome and diversification of protoberbering-type alkaloids.</title>
        <authorList>
            <person name="Wang B."/>
            <person name="Shu S."/>
            <person name="Song C."/>
            <person name="Liu Y."/>
        </authorList>
    </citation>
    <scope>NUCLEOTIDE SEQUENCE [LARGE SCALE GENOMIC DNA]</scope>
    <source>
        <strain evidence="1">HL-2020</strain>
        <tissue evidence="1">Leaf</tissue>
    </source>
</reference>
<evidence type="ECO:0000313" key="1">
    <source>
        <dbReference type="EMBL" id="KAF9605699.1"/>
    </source>
</evidence>
<organism evidence="1 2">
    <name type="scientific">Coptis chinensis</name>
    <dbReference type="NCBI Taxonomy" id="261450"/>
    <lineage>
        <taxon>Eukaryota</taxon>
        <taxon>Viridiplantae</taxon>
        <taxon>Streptophyta</taxon>
        <taxon>Embryophyta</taxon>
        <taxon>Tracheophyta</taxon>
        <taxon>Spermatophyta</taxon>
        <taxon>Magnoliopsida</taxon>
        <taxon>Ranunculales</taxon>
        <taxon>Ranunculaceae</taxon>
        <taxon>Coptidoideae</taxon>
        <taxon>Coptis</taxon>
    </lineage>
</organism>
<name>A0A835HUS2_9MAGN</name>
<sequence length="84" mass="9565">MPSYQRTSHRREEEIICLQRIGISEAIVGTLVPAAERLQAGKELPLAIVRVIQGQAKDKYSLRWSRGMACKEESNKISILLWDK</sequence>
<protein>
    <submittedName>
        <fullName evidence="1">Uncharacterized protein</fullName>
    </submittedName>
</protein>
<evidence type="ECO:0000313" key="2">
    <source>
        <dbReference type="Proteomes" id="UP000631114"/>
    </source>
</evidence>
<dbReference type="EMBL" id="JADFTS010000005">
    <property type="protein sequence ID" value="KAF9605699.1"/>
    <property type="molecule type" value="Genomic_DNA"/>
</dbReference>
<keyword evidence="2" id="KW-1185">Reference proteome</keyword>
<proteinExistence type="predicted"/>
<dbReference type="AlphaFoldDB" id="A0A835HUS2"/>
<comment type="caution">
    <text evidence="1">The sequence shown here is derived from an EMBL/GenBank/DDBJ whole genome shotgun (WGS) entry which is preliminary data.</text>
</comment>